<dbReference type="CDD" id="cd00063">
    <property type="entry name" value="FN3"/>
    <property type="match status" value="1"/>
</dbReference>
<dbReference type="PROSITE" id="PS00136">
    <property type="entry name" value="SUBTILASE_ASP"/>
    <property type="match status" value="1"/>
</dbReference>
<dbReference type="PANTHER" id="PTHR43806">
    <property type="entry name" value="PEPTIDASE S8"/>
    <property type="match status" value="1"/>
</dbReference>
<evidence type="ECO:0000256" key="4">
    <source>
        <dbReference type="ARBA" id="ARBA00022825"/>
    </source>
</evidence>
<dbReference type="PROSITE" id="PS51892">
    <property type="entry name" value="SUBTILASE"/>
    <property type="match status" value="1"/>
</dbReference>
<reference evidence="7" key="1">
    <citation type="submission" date="2020-05" db="EMBL/GenBank/DDBJ databases">
        <authorList>
            <person name="Chiriac C."/>
            <person name="Salcher M."/>
            <person name="Ghai R."/>
            <person name="Kavagutti S V."/>
        </authorList>
    </citation>
    <scope>NUCLEOTIDE SEQUENCE</scope>
</reference>
<dbReference type="Gene3D" id="3.40.50.200">
    <property type="entry name" value="Peptidase S8/S53 domain"/>
    <property type="match status" value="1"/>
</dbReference>
<keyword evidence="3" id="KW-0378">Hydrolase</keyword>
<evidence type="ECO:0000256" key="3">
    <source>
        <dbReference type="ARBA" id="ARBA00022801"/>
    </source>
</evidence>
<dbReference type="EMBL" id="CAEZUZ010000086">
    <property type="protein sequence ID" value="CAB4617039.1"/>
    <property type="molecule type" value="Genomic_DNA"/>
</dbReference>
<keyword evidence="4" id="KW-0720">Serine protease</keyword>
<dbReference type="EMBL" id="CAEZUL010000046">
    <property type="protein sequence ID" value="CAB4597871.1"/>
    <property type="molecule type" value="Genomic_DNA"/>
</dbReference>
<gene>
    <name evidence="6" type="ORF">UFOPK1808_00560</name>
    <name evidence="7" type="ORF">UFOPK1889_00629</name>
</gene>
<proteinExistence type="inferred from homology"/>
<dbReference type="InterPro" id="IPR036116">
    <property type="entry name" value="FN3_sf"/>
</dbReference>
<dbReference type="InterPro" id="IPR023828">
    <property type="entry name" value="Peptidase_S8_Ser-AS"/>
</dbReference>
<dbReference type="PROSITE" id="PS50853">
    <property type="entry name" value="FN3"/>
    <property type="match status" value="1"/>
</dbReference>
<dbReference type="GO" id="GO:0004252">
    <property type="term" value="F:serine-type endopeptidase activity"/>
    <property type="evidence" value="ECO:0007669"/>
    <property type="project" value="InterPro"/>
</dbReference>
<evidence type="ECO:0000259" key="5">
    <source>
        <dbReference type="PROSITE" id="PS50853"/>
    </source>
</evidence>
<sequence length="498" mass="50906">MELVKQSRALAFGGLLAVASLVGSAIPAQSAPVTVAWPLDRINQRALPLDGNVSRGALTGLGVDIYLVDTGVRPTHEQLVGRVVAGIDIPTANGTAVVDPPSSDCDGHGTHVAGLAAGSTTGVAPQARIISVRVLDCSGDGEVADVVKALKWVRGDHQSGVPAVVNLSLGVDLGDDGRAIEEQVTELMNEGVVVTVASGNGDSAGKPFDACKIAPGDVPRALTVGAVSSADIYAYYSNFGSCVDLFAPGGDRFRGIESSWNTSDTSYDFDVGTSMASPLVAGYAALLLQQQPSLCVDAIANAITSRATVGAITGLDALSPNKLLFIDTATVPATTPGVASNVITSTDAGSIVVTWDAPCDGGSPLTGTAVTLLYKGKAVKKSKVAPGVKGVRFTGLVNGRTYQVVVKASNALGEGIATSRISTVAVRTLRTGASIDRDVLARIAGDLTLHWTVSSSSKKVCALRGETQRLVALRAGTCRVGLRTNLGGVPVLRSLRVS</sequence>
<comment type="similarity">
    <text evidence="1">Belongs to the peptidase S8 family.</text>
</comment>
<dbReference type="InterPro" id="IPR015500">
    <property type="entry name" value="Peptidase_S8_subtilisin-rel"/>
</dbReference>
<protein>
    <submittedName>
        <fullName evidence="7">Unannotated protein</fullName>
    </submittedName>
</protein>
<dbReference type="InterPro" id="IPR013783">
    <property type="entry name" value="Ig-like_fold"/>
</dbReference>
<dbReference type="FunFam" id="3.40.50.200:FF:000016">
    <property type="entry name" value="Proprotein convertase subtilisin/kexin type 9"/>
    <property type="match status" value="1"/>
</dbReference>
<dbReference type="Gene3D" id="2.60.40.10">
    <property type="entry name" value="Immunoglobulins"/>
    <property type="match status" value="1"/>
</dbReference>
<evidence type="ECO:0000256" key="1">
    <source>
        <dbReference type="ARBA" id="ARBA00011073"/>
    </source>
</evidence>
<organism evidence="7">
    <name type="scientific">freshwater metagenome</name>
    <dbReference type="NCBI Taxonomy" id="449393"/>
    <lineage>
        <taxon>unclassified sequences</taxon>
        <taxon>metagenomes</taxon>
        <taxon>ecological metagenomes</taxon>
    </lineage>
</organism>
<dbReference type="PANTHER" id="PTHR43806:SF11">
    <property type="entry name" value="CEREVISIN-RELATED"/>
    <property type="match status" value="1"/>
</dbReference>
<keyword evidence="2" id="KW-0645">Protease</keyword>
<dbReference type="GO" id="GO:0005615">
    <property type="term" value="C:extracellular space"/>
    <property type="evidence" value="ECO:0007669"/>
    <property type="project" value="TreeGrafter"/>
</dbReference>
<dbReference type="InterPro" id="IPR003961">
    <property type="entry name" value="FN3_dom"/>
</dbReference>
<evidence type="ECO:0000256" key="2">
    <source>
        <dbReference type="ARBA" id="ARBA00022670"/>
    </source>
</evidence>
<dbReference type="PRINTS" id="PR00723">
    <property type="entry name" value="SUBTILISIN"/>
</dbReference>
<dbReference type="PROSITE" id="PS00138">
    <property type="entry name" value="SUBTILASE_SER"/>
    <property type="match status" value="1"/>
</dbReference>
<dbReference type="SUPFAM" id="SSF52743">
    <property type="entry name" value="Subtilisin-like"/>
    <property type="match status" value="1"/>
</dbReference>
<dbReference type="InterPro" id="IPR034193">
    <property type="entry name" value="PCSK9_ProteinaseK-like"/>
</dbReference>
<dbReference type="Pfam" id="PF00041">
    <property type="entry name" value="fn3"/>
    <property type="match status" value="1"/>
</dbReference>
<dbReference type="SUPFAM" id="SSF49265">
    <property type="entry name" value="Fibronectin type III"/>
    <property type="match status" value="1"/>
</dbReference>
<dbReference type="InterPro" id="IPR000209">
    <property type="entry name" value="Peptidase_S8/S53_dom"/>
</dbReference>
<dbReference type="InterPro" id="IPR023827">
    <property type="entry name" value="Peptidase_S8_Asp-AS"/>
</dbReference>
<evidence type="ECO:0000313" key="7">
    <source>
        <dbReference type="EMBL" id="CAB4617039.1"/>
    </source>
</evidence>
<dbReference type="InterPro" id="IPR022398">
    <property type="entry name" value="Peptidase_S8_His-AS"/>
</dbReference>
<evidence type="ECO:0000313" key="6">
    <source>
        <dbReference type="EMBL" id="CAB4597871.1"/>
    </source>
</evidence>
<feature type="domain" description="Fibronectin type-III" evidence="5">
    <location>
        <begin position="335"/>
        <end position="434"/>
    </location>
</feature>
<dbReference type="SMART" id="SM00060">
    <property type="entry name" value="FN3"/>
    <property type="match status" value="1"/>
</dbReference>
<dbReference type="CDD" id="cd04077">
    <property type="entry name" value="Peptidases_S8_PCSK9_ProteinaseK_like"/>
    <property type="match status" value="1"/>
</dbReference>
<dbReference type="InterPro" id="IPR036852">
    <property type="entry name" value="Peptidase_S8/S53_dom_sf"/>
</dbReference>
<dbReference type="AlphaFoldDB" id="A0A6J6HZI1"/>
<name>A0A6J6HZI1_9ZZZZ</name>
<accession>A0A6J6HZI1</accession>
<dbReference type="InterPro" id="IPR050131">
    <property type="entry name" value="Peptidase_S8_subtilisin-like"/>
</dbReference>
<dbReference type="Pfam" id="PF00082">
    <property type="entry name" value="Peptidase_S8"/>
    <property type="match status" value="1"/>
</dbReference>
<dbReference type="GO" id="GO:0006508">
    <property type="term" value="P:proteolysis"/>
    <property type="evidence" value="ECO:0007669"/>
    <property type="project" value="UniProtKB-KW"/>
</dbReference>
<dbReference type="PROSITE" id="PS00137">
    <property type="entry name" value="SUBTILASE_HIS"/>
    <property type="match status" value="1"/>
</dbReference>